<dbReference type="EMBL" id="QQZY01000002">
    <property type="protein sequence ID" value="RDI75434.1"/>
    <property type="molecule type" value="Genomic_DNA"/>
</dbReference>
<evidence type="ECO:0000313" key="4">
    <source>
        <dbReference type="Proteomes" id="UP000254134"/>
    </source>
</evidence>
<dbReference type="PANTHER" id="PTHR30327">
    <property type="entry name" value="UNCHARACTERIZED PROTEIN YQGE"/>
    <property type="match status" value="1"/>
</dbReference>
<evidence type="ECO:0000256" key="1">
    <source>
        <dbReference type="ARBA" id="ARBA00009600"/>
    </source>
</evidence>
<sequence>MGCVDSLRGHLLVAAPDLLDPNFRRTVVLVGEHGDEGAMGLVLNRPSSVTVADAVPPLAGLVDDGDVVHVGGPVQPQALVVLGDFVDARDAAAIVVGSIGFLPGEIDDVDDVGNLNRARVFAGYAGWGSGQLEDEIAESSWIVEPALPEDVLTDDPDGLWSTVLRRKGGAFAVLATMPPDPALN</sequence>
<organism evidence="3 4">
    <name type="scientific">Gaiella occulta</name>
    <dbReference type="NCBI Taxonomy" id="1002870"/>
    <lineage>
        <taxon>Bacteria</taxon>
        <taxon>Bacillati</taxon>
        <taxon>Actinomycetota</taxon>
        <taxon>Thermoleophilia</taxon>
        <taxon>Gaiellales</taxon>
        <taxon>Gaiellaceae</taxon>
        <taxon>Gaiella</taxon>
    </lineage>
</organism>
<dbReference type="Pfam" id="PF02622">
    <property type="entry name" value="DUF179"/>
    <property type="match status" value="1"/>
</dbReference>
<reference evidence="3 4" key="1">
    <citation type="submission" date="2018-07" db="EMBL/GenBank/DDBJ databases">
        <title>High-quality-draft genome sequence of Gaiella occulta.</title>
        <authorList>
            <person name="Severino R."/>
            <person name="Froufe H.J.C."/>
            <person name="Rainey F.A."/>
            <person name="Barroso C."/>
            <person name="Albuquerque L."/>
            <person name="Lobo-Da-Cunha A."/>
            <person name="Da Costa M.S."/>
            <person name="Egas C."/>
        </authorList>
    </citation>
    <scope>NUCLEOTIDE SEQUENCE [LARGE SCALE GENOMIC DNA]</scope>
    <source>
        <strain evidence="3 4">F2-233</strain>
    </source>
</reference>
<dbReference type="InterPro" id="IPR003774">
    <property type="entry name" value="AlgH-like"/>
</dbReference>
<gene>
    <name evidence="3" type="ORF">Gocc_1232</name>
</gene>
<name>A0A7M2Z094_9ACTN</name>
<evidence type="ECO:0000313" key="3">
    <source>
        <dbReference type="EMBL" id="RDI75434.1"/>
    </source>
</evidence>
<dbReference type="Gene3D" id="3.40.1740.10">
    <property type="entry name" value="VC0467-like"/>
    <property type="match status" value="1"/>
</dbReference>
<keyword evidence="4" id="KW-1185">Reference proteome</keyword>
<dbReference type="Proteomes" id="UP000254134">
    <property type="component" value="Unassembled WGS sequence"/>
</dbReference>
<dbReference type="RefSeq" id="WP_114795639.1">
    <property type="nucleotide sequence ID" value="NZ_QQZY01000002.1"/>
</dbReference>
<dbReference type="SUPFAM" id="SSF143456">
    <property type="entry name" value="VC0467-like"/>
    <property type="match status" value="1"/>
</dbReference>
<comment type="similarity">
    <text evidence="1 2">Belongs to the UPF0301 (AlgH) family.</text>
</comment>
<dbReference type="OrthoDB" id="9807486at2"/>
<dbReference type="GO" id="GO:0005829">
    <property type="term" value="C:cytosol"/>
    <property type="evidence" value="ECO:0007669"/>
    <property type="project" value="TreeGrafter"/>
</dbReference>
<reference evidence="4" key="2">
    <citation type="journal article" date="2019" name="MicrobiologyOpen">
        <title>High-quality draft genome sequence of Gaiella occulta isolated from a 150 meter deep mineral water borehole and comparison with the genome sequences of other deep-branching lineages of the phylum Actinobacteria.</title>
        <authorList>
            <person name="Severino R."/>
            <person name="Froufe H.J.C."/>
            <person name="Barroso C."/>
            <person name="Albuquerque L."/>
            <person name="Lobo-da-Cunha A."/>
            <person name="da Costa M.S."/>
            <person name="Egas C."/>
        </authorList>
    </citation>
    <scope>NUCLEOTIDE SEQUENCE [LARGE SCALE GENOMIC DNA]</scope>
    <source>
        <strain evidence="4">F2-233</strain>
    </source>
</reference>
<accession>A0A7M2Z094</accession>
<dbReference type="HAMAP" id="MF_00758">
    <property type="entry name" value="UPF0301"/>
    <property type="match status" value="1"/>
</dbReference>
<comment type="caution">
    <text evidence="3">The sequence shown here is derived from an EMBL/GenBank/DDBJ whole genome shotgun (WGS) entry which is preliminary data.</text>
</comment>
<dbReference type="AlphaFoldDB" id="A0A7M2Z094"/>
<proteinExistence type="inferred from homology"/>
<protein>
    <recommendedName>
        <fullName evidence="2">UPF0301 protein Gocc_1232</fullName>
    </recommendedName>
</protein>
<evidence type="ECO:0000256" key="2">
    <source>
        <dbReference type="HAMAP-Rule" id="MF_00758"/>
    </source>
</evidence>
<dbReference type="PANTHER" id="PTHR30327:SF1">
    <property type="entry name" value="UPF0301 PROTEIN YQGE"/>
    <property type="match status" value="1"/>
</dbReference>